<dbReference type="InterPro" id="IPR002878">
    <property type="entry name" value="ChsH2_C"/>
</dbReference>
<proteinExistence type="predicted"/>
<dbReference type="Pfam" id="PF01796">
    <property type="entry name" value="OB_ChsH2_C"/>
    <property type="match status" value="1"/>
</dbReference>
<evidence type="ECO:0000259" key="1">
    <source>
        <dbReference type="Pfam" id="PF01796"/>
    </source>
</evidence>
<dbReference type="InterPro" id="IPR012340">
    <property type="entry name" value="NA-bd_OB-fold"/>
</dbReference>
<comment type="caution">
    <text evidence="3">The sequence shown here is derived from an EMBL/GenBank/DDBJ whole genome shotgun (WGS) entry which is preliminary data.</text>
</comment>
<feature type="domain" description="ChsH2 rubredoxin-like zinc ribbon" evidence="2">
    <location>
        <begin position="23"/>
        <end position="46"/>
    </location>
</feature>
<organism evidence="3 4">
    <name type="scientific">Catenulispora pinistramenti</name>
    <dbReference type="NCBI Taxonomy" id="2705254"/>
    <lineage>
        <taxon>Bacteria</taxon>
        <taxon>Bacillati</taxon>
        <taxon>Actinomycetota</taxon>
        <taxon>Actinomycetes</taxon>
        <taxon>Catenulisporales</taxon>
        <taxon>Catenulisporaceae</taxon>
        <taxon>Catenulispora</taxon>
    </lineage>
</organism>
<gene>
    <name evidence="3" type="ORF">KGQ19_30540</name>
</gene>
<evidence type="ECO:0000259" key="2">
    <source>
        <dbReference type="Pfam" id="PF12172"/>
    </source>
</evidence>
<name>A0ABS5KYR6_9ACTN</name>
<dbReference type="SUPFAM" id="SSF50249">
    <property type="entry name" value="Nucleic acid-binding proteins"/>
    <property type="match status" value="1"/>
</dbReference>
<dbReference type="InterPro" id="IPR022002">
    <property type="entry name" value="ChsH2_Znr"/>
</dbReference>
<accession>A0ABS5KYR6</accession>
<dbReference type="EMBL" id="JAAFYZ010000131">
    <property type="protein sequence ID" value="MBS2551216.1"/>
    <property type="molecule type" value="Genomic_DNA"/>
</dbReference>
<reference evidence="3 4" key="1">
    <citation type="submission" date="2020-02" db="EMBL/GenBank/DDBJ databases">
        <title>Acidophilic actinobacteria isolated from forest soil.</title>
        <authorList>
            <person name="Golinska P."/>
        </authorList>
    </citation>
    <scope>NUCLEOTIDE SEQUENCE [LARGE SCALE GENOMIC DNA]</scope>
    <source>
        <strain evidence="3 4">NL8</strain>
    </source>
</reference>
<evidence type="ECO:0000313" key="4">
    <source>
        <dbReference type="Proteomes" id="UP000730482"/>
    </source>
</evidence>
<protein>
    <submittedName>
        <fullName evidence="3">OB-fold domain-containing protein</fullName>
    </submittedName>
</protein>
<feature type="domain" description="ChsH2 C-terminal OB-fold" evidence="1">
    <location>
        <begin position="59"/>
        <end position="126"/>
    </location>
</feature>
<dbReference type="RefSeq" id="WP_212015431.1">
    <property type="nucleotide sequence ID" value="NZ_JAAFYZ010000131.1"/>
</dbReference>
<sequence length="172" mass="18358">MTDGIPAAPGTEKWFREGPDGFALLAGRCTSCGALSFPPRTIPGCPDPDCEGLEQNPEPLSTSGTLWSYTDAHYAPPPPYPRPPDAEFSPYALAAVELTAERMIILGQVAPDVPNEALRVGMIMELTPGTLVSSTGVEERVWNWRPADHFEDSGADVEAYSAYSSASEEASA</sequence>
<dbReference type="Pfam" id="PF12172">
    <property type="entry name" value="zf-ChsH2"/>
    <property type="match status" value="1"/>
</dbReference>
<keyword evidence="4" id="KW-1185">Reference proteome</keyword>
<evidence type="ECO:0000313" key="3">
    <source>
        <dbReference type="EMBL" id="MBS2551216.1"/>
    </source>
</evidence>
<dbReference type="Proteomes" id="UP000730482">
    <property type="component" value="Unassembled WGS sequence"/>
</dbReference>